<dbReference type="STRING" id="1618574.UT24_C0033G0013"/>
<sequence length="95" mass="10790">MNKIIQACKVLEEEGLPIPIKECDSCDGTIFRRGVWFQCPDCGAMSTQYGGCYPWIPFPGDKSKEWDKEGEWAKLCKQGRARLNCLLEREQTNGS</sequence>
<dbReference type="EMBL" id="LBWB01000033">
    <property type="protein sequence ID" value="KKQ98858.1"/>
    <property type="molecule type" value="Genomic_DNA"/>
</dbReference>
<comment type="caution">
    <text evidence="1">The sequence shown here is derived from an EMBL/GenBank/DDBJ whole genome shotgun (WGS) entry which is preliminary data.</text>
</comment>
<organism evidence="1 2">
    <name type="scientific">Candidatus Woesebacteria bacterium GW2011_GWB1_39_12</name>
    <dbReference type="NCBI Taxonomy" id="1618574"/>
    <lineage>
        <taxon>Bacteria</taxon>
        <taxon>Candidatus Woeseibacteriota</taxon>
    </lineage>
</organism>
<name>A0A0G0M3W2_9BACT</name>
<evidence type="ECO:0000313" key="2">
    <source>
        <dbReference type="Proteomes" id="UP000033881"/>
    </source>
</evidence>
<dbReference type="AlphaFoldDB" id="A0A0G0M3W2"/>
<evidence type="ECO:0000313" key="1">
    <source>
        <dbReference type="EMBL" id="KKQ98858.1"/>
    </source>
</evidence>
<reference evidence="1 2" key="1">
    <citation type="journal article" date="2015" name="Nature">
        <title>rRNA introns, odd ribosomes, and small enigmatic genomes across a large radiation of phyla.</title>
        <authorList>
            <person name="Brown C.T."/>
            <person name="Hug L.A."/>
            <person name="Thomas B.C."/>
            <person name="Sharon I."/>
            <person name="Castelle C.J."/>
            <person name="Singh A."/>
            <person name="Wilkins M.J."/>
            <person name="Williams K.H."/>
            <person name="Banfield J.F."/>
        </authorList>
    </citation>
    <scope>NUCLEOTIDE SEQUENCE [LARGE SCALE GENOMIC DNA]</scope>
</reference>
<dbReference type="Proteomes" id="UP000033881">
    <property type="component" value="Unassembled WGS sequence"/>
</dbReference>
<accession>A0A0G0M3W2</accession>
<protein>
    <submittedName>
        <fullName evidence="1">Uncharacterized protein</fullName>
    </submittedName>
</protein>
<gene>
    <name evidence="1" type="ORF">UT24_C0033G0013</name>
</gene>
<proteinExistence type="predicted"/>